<keyword evidence="3" id="KW-1185">Reference proteome</keyword>
<dbReference type="SUPFAM" id="SSF54427">
    <property type="entry name" value="NTF2-like"/>
    <property type="match status" value="1"/>
</dbReference>
<dbReference type="OrthoDB" id="670350at2"/>
<gene>
    <name evidence="2" type="ORF">BC751_3989</name>
</gene>
<keyword evidence="1" id="KW-0732">Signal</keyword>
<dbReference type="InterPro" id="IPR032710">
    <property type="entry name" value="NTF2-like_dom_sf"/>
</dbReference>
<comment type="caution">
    <text evidence="2">The sequence shown here is derived from an EMBL/GenBank/DDBJ whole genome shotgun (WGS) entry which is preliminary data.</text>
</comment>
<feature type="signal peptide" evidence="1">
    <location>
        <begin position="1"/>
        <end position="21"/>
    </location>
</feature>
<evidence type="ECO:0000313" key="2">
    <source>
        <dbReference type="EMBL" id="RZS98342.1"/>
    </source>
</evidence>
<name>A0A4Q7PHF9_9BACT</name>
<proteinExistence type="predicted"/>
<evidence type="ECO:0008006" key="4">
    <source>
        <dbReference type="Google" id="ProtNLM"/>
    </source>
</evidence>
<dbReference type="EMBL" id="SGXG01000001">
    <property type="protein sequence ID" value="RZS98342.1"/>
    <property type="molecule type" value="Genomic_DNA"/>
</dbReference>
<sequence>MLKTQLSTILFVLLLSFTAKGQIESNIINAAHAYARAQINSDVEAILNFTHPGLIEQAGGREEMKKTWQKIYDNQQSKGIRLQEFRVKEPIQHTRSSGEIHALVPVVTTSKVPGGQLITETNLIAVSEEGNDRWYFLETTSIDERNVTKVLEKWDGSLILPFKKAPVFKEDKK</sequence>
<evidence type="ECO:0000256" key="1">
    <source>
        <dbReference type="SAM" id="SignalP"/>
    </source>
</evidence>
<protein>
    <recommendedName>
        <fullName evidence="4">SnoaL-like protein</fullName>
    </recommendedName>
</protein>
<dbReference type="RefSeq" id="WP_130277065.1">
    <property type="nucleotide sequence ID" value="NZ_SGXG01000001.1"/>
</dbReference>
<dbReference type="AlphaFoldDB" id="A0A4Q7PHF9"/>
<evidence type="ECO:0000313" key="3">
    <source>
        <dbReference type="Proteomes" id="UP000292209"/>
    </source>
</evidence>
<dbReference type="Proteomes" id="UP000292209">
    <property type="component" value="Unassembled WGS sequence"/>
</dbReference>
<accession>A0A4Q7PHF9</accession>
<feature type="chain" id="PRO_5020192928" description="SnoaL-like protein" evidence="1">
    <location>
        <begin position="22"/>
        <end position="173"/>
    </location>
</feature>
<organism evidence="2 3">
    <name type="scientific">Cecembia calidifontis</name>
    <dbReference type="NCBI Taxonomy" id="1187080"/>
    <lineage>
        <taxon>Bacteria</taxon>
        <taxon>Pseudomonadati</taxon>
        <taxon>Bacteroidota</taxon>
        <taxon>Cytophagia</taxon>
        <taxon>Cytophagales</taxon>
        <taxon>Cyclobacteriaceae</taxon>
        <taxon>Cecembia</taxon>
    </lineage>
</organism>
<reference evidence="2 3" key="1">
    <citation type="submission" date="2019-02" db="EMBL/GenBank/DDBJ databases">
        <title>Genomic Encyclopedia of Archaeal and Bacterial Type Strains, Phase II (KMG-II): from individual species to whole genera.</title>
        <authorList>
            <person name="Goeker M."/>
        </authorList>
    </citation>
    <scope>NUCLEOTIDE SEQUENCE [LARGE SCALE GENOMIC DNA]</scope>
    <source>
        <strain evidence="2 3">DSM 21411</strain>
    </source>
</reference>